<dbReference type="GO" id="GO:0005254">
    <property type="term" value="F:chloride channel activity"/>
    <property type="evidence" value="ECO:0007669"/>
    <property type="project" value="UniProtKB-KW"/>
</dbReference>
<dbReference type="EMBL" id="KN741068">
    <property type="protein sequence ID" value="KIH53494.1"/>
    <property type="molecule type" value="Genomic_DNA"/>
</dbReference>
<keyword evidence="6" id="KW-0406">Ion transport</keyword>
<keyword evidence="3 6" id="KW-1133">Transmembrane helix</keyword>
<organism evidence="7 8">
    <name type="scientific">Ancylostoma duodenale</name>
    <dbReference type="NCBI Taxonomy" id="51022"/>
    <lineage>
        <taxon>Eukaryota</taxon>
        <taxon>Metazoa</taxon>
        <taxon>Ecdysozoa</taxon>
        <taxon>Nematoda</taxon>
        <taxon>Chromadorea</taxon>
        <taxon>Rhabditida</taxon>
        <taxon>Rhabditina</taxon>
        <taxon>Rhabditomorpha</taxon>
        <taxon>Strongyloidea</taxon>
        <taxon>Ancylostomatidae</taxon>
        <taxon>Ancylostomatinae</taxon>
        <taxon>Ancylostoma</taxon>
    </lineage>
</organism>
<dbReference type="Proteomes" id="UP000054047">
    <property type="component" value="Unassembled WGS sequence"/>
</dbReference>
<dbReference type="OrthoDB" id="201595at2759"/>
<dbReference type="PANTHER" id="PTHR10736:SF63">
    <property type="entry name" value="BESTROPHIN HOMOLOG-RELATED"/>
    <property type="match status" value="1"/>
</dbReference>
<keyword evidence="6" id="KW-0407">Ion channel</keyword>
<name>A0A0C2G3M2_9BILA</name>
<evidence type="ECO:0000256" key="3">
    <source>
        <dbReference type="ARBA" id="ARBA00022989"/>
    </source>
</evidence>
<keyword evidence="2 6" id="KW-0812">Transmembrane</keyword>
<dbReference type="AlphaFoldDB" id="A0A0C2G3M2"/>
<gene>
    <name evidence="7" type="ORF">ANCDUO_16377</name>
</gene>
<protein>
    <recommendedName>
        <fullName evidence="6">Bestrophin homolog</fullName>
    </recommendedName>
</protein>
<evidence type="ECO:0000313" key="7">
    <source>
        <dbReference type="EMBL" id="KIH53494.1"/>
    </source>
</evidence>
<keyword evidence="6" id="KW-0869">Chloride channel</keyword>
<dbReference type="PANTHER" id="PTHR10736">
    <property type="entry name" value="BESTROPHIN"/>
    <property type="match status" value="1"/>
</dbReference>
<comment type="caution">
    <text evidence="6">Lacks conserved residue(s) required for the propagation of feature annotation.</text>
</comment>
<dbReference type="InterPro" id="IPR000615">
    <property type="entry name" value="Bestrophin"/>
</dbReference>
<evidence type="ECO:0000256" key="2">
    <source>
        <dbReference type="ARBA" id="ARBA00022692"/>
    </source>
</evidence>
<evidence type="ECO:0000313" key="8">
    <source>
        <dbReference type="Proteomes" id="UP000054047"/>
    </source>
</evidence>
<evidence type="ECO:0000256" key="1">
    <source>
        <dbReference type="ARBA" id="ARBA00004370"/>
    </source>
</evidence>
<sequence length="241" mass="27725">MLFWDNFSALFDQKLDYIPLTFMLGFFVTIIVGRWKEYFNNIGWVDNTALVISTYLRGNDEKSRMMRRNVLRYMVLTQVRRRLPTLDTVVAAGFMTEAERDKYTIYLNKLTEINCTPHFLPIQWCYTILFEARTSGKLSCDLMLNEIVKVGLTIVDECYGELPLQQKDSFWGAEAIEPLYSAESAVKSVNPQIGSAANYEVEQDEVLMMPHIAGEDFDNLSFDDPEARSIAHYSSTKVTDT</sequence>
<evidence type="ECO:0000256" key="6">
    <source>
        <dbReference type="RuleBase" id="RU363126"/>
    </source>
</evidence>
<dbReference type="GO" id="GO:0034707">
    <property type="term" value="C:chloride channel complex"/>
    <property type="evidence" value="ECO:0007669"/>
    <property type="project" value="UniProtKB-KW"/>
</dbReference>
<evidence type="ECO:0000256" key="4">
    <source>
        <dbReference type="ARBA" id="ARBA00023136"/>
    </source>
</evidence>
<evidence type="ECO:0000256" key="5">
    <source>
        <dbReference type="ARBA" id="ARBA00034769"/>
    </source>
</evidence>
<keyword evidence="6" id="KW-1003">Cell membrane</keyword>
<dbReference type="InterPro" id="IPR021134">
    <property type="entry name" value="Bestrophin-like"/>
</dbReference>
<accession>A0A0C2G3M2</accession>
<comment type="function">
    <text evidence="6">Forms chloride channels.</text>
</comment>
<dbReference type="GO" id="GO:0005886">
    <property type="term" value="C:plasma membrane"/>
    <property type="evidence" value="ECO:0007669"/>
    <property type="project" value="UniProtKB-SubCell"/>
</dbReference>
<keyword evidence="4 6" id="KW-0472">Membrane</keyword>
<feature type="transmembrane region" description="Helical" evidence="6">
    <location>
        <begin position="17"/>
        <end position="35"/>
    </location>
</feature>
<keyword evidence="6" id="KW-0813">Transport</keyword>
<keyword evidence="8" id="KW-1185">Reference proteome</keyword>
<dbReference type="Pfam" id="PF01062">
    <property type="entry name" value="Bestrophin"/>
    <property type="match status" value="1"/>
</dbReference>
<proteinExistence type="inferred from homology"/>
<comment type="similarity">
    <text evidence="5 6">Belongs to the anion channel-forming bestrophin (TC 1.A.46) family. Calcium-sensitive chloride channel subfamily.</text>
</comment>
<keyword evidence="6" id="KW-0868">Chloride</keyword>
<reference evidence="7" key="1">
    <citation type="submission" date="2013-12" db="EMBL/GenBank/DDBJ databases">
        <title>Draft genome of the parsitic nematode Ancylostoma duodenale.</title>
        <authorList>
            <person name="Mitreva M."/>
        </authorList>
    </citation>
    <scope>NUCLEOTIDE SEQUENCE [LARGE SCALE GENOMIC DNA]</scope>
    <source>
        <strain evidence="7">Zhejiang</strain>
    </source>
</reference>
<comment type="subcellular location">
    <subcellularLocation>
        <location evidence="6">Cell membrane</location>
        <topology evidence="6">Multi-pass membrane protein</topology>
    </subcellularLocation>
    <subcellularLocation>
        <location evidence="1">Membrane</location>
    </subcellularLocation>
</comment>